<evidence type="ECO:0000313" key="2">
    <source>
        <dbReference type="EMBL" id="CAD5212766.1"/>
    </source>
</evidence>
<sequence length="330" mass="38531">MDNTLFINKFLLFNDNMSLISGVVGNIILIYLLKTQTSKLMKHYARLLILHCITDLLYLIIGYVQKHEVYAFDGVVFMTINGLTTSFSKYVSGWITTMSFYMEMMELAMMIFDFFYRYNSICRNYIMSDRQLYTSVTVIYIVVFIQAVPPFRMSQVMETEYHDNLLRQYLGYVPYYCAAKNTPFDRTMVLSSTVLTNLFCVFCFMLVLWKINRFLKVNRCVVKSTRSAEIEKQITRLFLVQNLIPIFVLSIPLLCLISFAFFGFNFVLLGKITRGILCWTGAAKSLAAICVTPTFRRTFCEILGFEVKRRHSVFSTQTRSLNNRRVSDRF</sequence>
<dbReference type="Gene3D" id="1.20.1070.10">
    <property type="entry name" value="Rhodopsin 7-helix transmembrane proteins"/>
    <property type="match status" value="1"/>
</dbReference>
<feature type="transmembrane region" description="Helical" evidence="1">
    <location>
        <begin position="45"/>
        <end position="64"/>
    </location>
</feature>
<dbReference type="PANTHER" id="PTHR22943">
    <property type="entry name" value="7-TRANSMEMBRANE DOMAIN RECEPTOR C.ELEGANS"/>
    <property type="match status" value="1"/>
</dbReference>
<evidence type="ECO:0000313" key="3">
    <source>
        <dbReference type="Proteomes" id="UP000614601"/>
    </source>
</evidence>
<feature type="transmembrane region" description="Helical" evidence="1">
    <location>
        <begin position="243"/>
        <end position="268"/>
    </location>
</feature>
<keyword evidence="1" id="KW-0812">Transmembrane</keyword>
<organism evidence="2 3">
    <name type="scientific">Bursaphelenchus okinawaensis</name>
    <dbReference type="NCBI Taxonomy" id="465554"/>
    <lineage>
        <taxon>Eukaryota</taxon>
        <taxon>Metazoa</taxon>
        <taxon>Ecdysozoa</taxon>
        <taxon>Nematoda</taxon>
        <taxon>Chromadorea</taxon>
        <taxon>Rhabditida</taxon>
        <taxon>Tylenchina</taxon>
        <taxon>Tylenchomorpha</taxon>
        <taxon>Aphelenchoidea</taxon>
        <taxon>Aphelenchoididae</taxon>
        <taxon>Bursaphelenchus</taxon>
    </lineage>
</organism>
<keyword evidence="1" id="KW-1133">Transmembrane helix</keyword>
<protein>
    <recommendedName>
        <fullName evidence="4">G_PROTEIN_RECEP_F1_2 domain-containing protein</fullName>
    </recommendedName>
</protein>
<dbReference type="PANTHER" id="PTHR22943:SF248">
    <property type="entry name" value="SEVEN TM RECEPTOR"/>
    <property type="match status" value="1"/>
</dbReference>
<dbReference type="InterPro" id="IPR019428">
    <property type="entry name" value="7TM_GPCR_serpentine_rcpt_Str"/>
</dbReference>
<feature type="transmembrane region" description="Helical" evidence="1">
    <location>
        <begin position="91"/>
        <end position="112"/>
    </location>
</feature>
<feature type="transmembrane region" description="Helical" evidence="1">
    <location>
        <begin position="132"/>
        <end position="151"/>
    </location>
</feature>
<keyword evidence="3" id="KW-1185">Reference proteome</keyword>
<dbReference type="Pfam" id="PF10326">
    <property type="entry name" value="7TM_GPCR_Str"/>
    <property type="match status" value="1"/>
</dbReference>
<keyword evidence="1" id="KW-0472">Membrane</keyword>
<proteinExistence type="predicted"/>
<dbReference type="SUPFAM" id="SSF81321">
    <property type="entry name" value="Family A G protein-coupled receptor-like"/>
    <property type="match status" value="1"/>
</dbReference>
<accession>A0A811KBM5</accession>
<dbReference type="EMBL" id="CAJFDH010000002">
    <property type="protein sequence ID" value="CAD5212766.1"/>
    <property type="molecule type" value="Genomic_DNA"/>
</dbReference>
<feature type="transmembrane region" description="Helical" evidence="1">
    <location>
        <begin position="16"/>
        <end position="33"/>
    </location>
</feature>
<name>A0A811KBM5_9BILA</name>
<comment type="caution">
    <text evidence="2">The sequence shown here is derived from an EMBL/GenBank/DDBJ whole genome shotgun (WGS) entry which is preliminary data.</text>
</comment>
<feature type="transmembrane region" description="Helical" evidence="1">
    <location>
        <begin position="188"/>
        <end position="209"/>
    </location>
</feature>
<evidence type="ECO:0000256" key="1">
    <source>
        <dbReference type="SAM" id="Phobius"/>
    </source>
</evidence>
<dbReference type="EMBL" id="CAJFCW020000002">
    <property type="protein sequence ID" value="CAG9097523.1"/>
    <property type="molecule type" value="Genomic_DNA"/>
</dbReference>
<evidence type="ECO:0008006" key="4">
    <source>
        <dbReference type="Google" id="ProtNLM"/>
    </source>
</evidence>
<dbReference type="Proteomes" id="UP000614601">
    <property type="component" value="Unassembled WGS sequence"/>
</dbReference>
<gene>
    <name evidence="2" type="ORF">BOKJ2_LOCUS4567</name>
</gene>
<dbReference type="Proteomes" id="UP000783686">
    <property type="component" value="Unassembled WGS sequence"/>
</dbReference>
<reference evidence="2" key="1">
    <citation type="submission" date="2020-09" db="EMBL/GenBank/DDBJ databases">
        <authorList>
            <person name="Kikuchi T."/>
        </authorList>
    </citation>
    <scope>NUCLEOTIDE SEQUENCE</scope>
    <source>
        <strain evidence="2">SH1</strain>
    </source>
</reference>
<dbReference type="AlphaFoldDB" id="A0A811KBM5"/>
<dbReference type="OrthoDB" id="5836433at2759"/>